<organism evidence="1 2">
    <name type="scientific">Nocardia albiluteola</name>
    <dbReference type="NCBI Taxonomy" id="2842303"/>
    <lineage>
        <taxon>Bacteria</taxon>
        <taxon>Bacillati</taxon>
        <taxon>Actinomycetota</taxon>
        <taxon>Actinomycetes</taxon>
        <taxon>Mycobacteriales</taxon>
        <taxon>Nocardiaceae</taxon>
        <taxon>Nocardia</taxon>
    </lineage>
</organism>
<accession>A0ABS6B4J4</accession>
<gene>
    <name evidence="1" type="ORF">KO481_27250</name>
</gene>
<reference evidence="1 2" key="1">
    <citation type="submission" date="2021-06" db="EMBL/GenBank/DDBJ databases">
        <title>Actinomycetes sequencing.</title>
        <authorList>
            <person name="Shan Q."/>
        </authorList>
    </citation>
    <scope>NUCLEOTIDE SEQUENCE [LARGE SCALE GENOMIC DNA]</scope>
    <source>
        <strain evidence="1 2">NEAU-G5</strain>
    </source>
</reference>
<protein>
    <submittedName>
        <fullName evidence="1">Uncharacterized protein</fullName>
    </submittedName>
</protein>
<dbReference type="Proteomes" id="UP000733379">
    <property type="component" value="Unassembled WGS sequence"/>
</dbReference>
<name>A0ABS6B4J4_9NOCA</name>
<keyword evidence="2" id="KW-1185">Reference proteome</keyword>
<dbReference type="EMBL" id="JAHKNI010000010">
    <property type="protein sequence ID" value="MBU3065211.1"/>
    <property type="molecule type" value="Genomic_DNA"/>
</dbReference>
<comment type="caution">
    <text evidence="1">The sequence shown here is derived from an EMBL/GenBank/DDBJ whole genome shotgun (WGS) entry which is preliminary data.</text>
</comment>
<evidence type="ECO:0000313" key="1">
    <source>
        <dbReference type="EMBL" id="MBU3065211.1"/>
    </source>
</evidence>
<evidence type="ECO:0000313" key="2">
    <source>
        <dbReference type="Proteomes" id="UP000733379"/>
    </source>
</evidence>
<proteinExistence type="predicted"/>
<sequence>MPAYGAGVGADTIAQGFGGLVGGESSLSTRAADYREIGNAALDFGNGSGTRGVRHGHTAGRRRLLLVGGQAHGPLDAA</sequence>
<dbReference type="RefSeq" id="WP_215921166.1">
    <property type="nucleotide sequence ID" value="NZ_JAHKNI010000010.1"/>
</dbReference>